<evidence type="ECO:0000313" key="3">
    <source>
        <dbReference type="EMBL" id="KAL2867150.1"/>
    </source>
</evidence>
<dbReference type="Pfam" id="PF23155">
    <property type="entry name" value="DUF7053"/>
    <property type="match status" value="1"/>
</dbReference>
<feature type="compositionally biased region" description="Low complexity" evidence="1">
    <location>
        <begin position="224"/>
        <end position="243"/>
    </location>
</feature>
<protein>
    <recommendedName>
        <fullName evidence="2">DUF7053 domain-containing protein</fullName>
    </recommendedName>
</protein>
<sequence length="401" mass="45295">MMRKKDAYTNITPIPACVPRQLALDILHSHGEIITLNPLVLSHRPIKAPQYATADEYYYTWYEITERVQVVPGLGKLGSGKINFKGCFHNVPWGLQTHTYAPMGIDLRNNWRIVGNGPDEPSEVQDPHLQVGLERGLYLREDIEIECNLTLMSLVRAQLKAATKVLVDRLLKKAELLDAGVLQATVEDGKLRTFNPADRSQHSQEQLRQMSQRLSYQIPSSPAGVSRFGSVSSGYSGSQSTHSEQQPYHSYSPPQLEQHYRTIPVELPADNDQNPGKHYNNLPELDSNQNEGLFEQTIAPSTSIIDATESINRTLAQKMCKAIEELASWSKRHELKQMAKEDRPITIGYWRIFGRLSIDSLVSRFMSGIPEDVQTLFEKQTWSAEDFLQLPVTGDDERQGI</sequence>
<dbReference type="EMBL" id="JBFXLQ010000020">
    <property type="protein sequence ID" value="KAL2867150.1"/>
    <property type="molecule type" value="Genomic_DNA"/>
</dbReference>
<dbReference type="RefSeq" id="XP_070886129.1">
    <property type="nucleotide sequence ID" value="XM_071032973.1"/>
</dbReference>
<dbReference type="PANTHER" id="PTHR38117:SF2">
    <property type="entry name" value="NACHT AND WD40 DOMAIN PROTEIN"/>
    <property type="match status" value="1"/>
</dbReference>
<dbReference type="PANTHER" id="PTHR38117">
    <property type="entry name" value="NACHT AND WD40 DOMAIN PROTEIN"/>
    <property type="match status" value="1"/>
</dbReference>
<gene>
    <name evidence="3" type="ORF">BJX67DRAFT_381171</name>
</gene>
<feature type="region of interest" description="Disordered" evidence="1">
    <location>
        <begin position="194"/>
        <end position="254"/>
    </location>
</feature>
<evidence type="ECO:0000259" key="2">
    <source>
        <dbReference type="Pfam" id="PF23155"/>
    </source>
</evidence>
<proteinExistence type="predicted"/>
<organism evidence="3 4">
    <name type="scientific">Aspergillus lucknowensis</name>
    <dbReference type="NCBI Taxonomy" id="176173"/>
    <lineage>
        <taxon>Eukaryota</taxon>
        <taxon>Fungi</taxon>
        <taxon>Dikarya</taxon>
        <taxon>Ascomycota</taxon>
        <taxon>Pezizomycotina</taxon>
        <taxon>Eurotiomycetes</taxon>
        <taxon>Eurotiomycetidae</taxon>
        <taxon>Eurotiales</taxon>
        <taxon>Aspergillaceae</taxon>
        <taxon>Aspergillus</taxon>
        <taxon>Aspergillus subgen. Nidulantes</taxon>
    </lineage>
</organism>
<evidence type="ECO:0000256" key="1">
    <source>
        <dbReference type="SAM" id="MobiDB-lite"/>
    </source>
</evidence>
<evidence type="ECO:0000313" key="4">
    <source>
        <dbReference type="Proteomes" id="UP001610432"/>
    </source>
</evidence>
<dbReference type="GeneID" id="98148045"/>
<feature type="compositionally biased region" description="Polar residues" evidence="1">
    <location>
        <begin position="203"/>
        <end position="220"/>
    </location>
</feature>
<keyword evidence="4" id="KW-1185">Reference proteome</keyword>
<accession>A0ABR4LRK3</accession>
<feature type="domain" description="DUF7053" evidence="2">
    <location>
        <begin position="3"/>
        <end position="175"/>
    </location>
</feature>
<comment type="caution">
    <text evidence="3">The sequence shown here is derived from an EMBL/GenBank/DDBJ whole genome shotgun (WGS) entry which is preliminary data.</text>
</comment>
<feature type="compositionally biased region" description="Polar residues" evidence="1">
    <location>
        <begin position="244"/>
        <end position="254"/>
    </location>
</feature>
<dbReference type="InterPro" id="IPR055481">
    <property type="entry name" value="DUF7053"/>
</dbReference>
<name>A0ABR4LRK3_9EURO</name>
<dbReference type="Proteomes" id="UP001610432">
    <property type="component" value="Unassembled WGS sequence"/>
</dbReference>
<reference evidence="3 4" key="1">
    <citation type="submission" date="2024-07" db="EMBL/GenBank/DDBJ databases">
        <title>Section-level genome sequencing and comparative genomics of Aspergillus sections Usti and Cavernicolus.</title>
        <authorList>
            <consortium name="Lawrence Berkeley National Laboratory"/>
            <person name="Nybo J.L."/>
            <person name="Vesth T.C."/>
            <person name="Theobald S."/>
            <person name="Frisvad J.C."/>
            <person name="Larsen T.O."/>
            <person name="Kjaerboelling I."/>
            <person name="Rothschild-Mancinelli K."/>
            <person name="Lyhne E.K."/>
            <person name="Kogle M.E."/>
            <person name="Barry K."/>
            <person name="Clum A."/>
            <person name="Na H."/>
            <person name="Ledsgaard L."/>
            <person name="Lin J."/>
            <person name="Lipzen A."/>
            <person name="Kuo A."/>
            <person name="Riley R."/>
            <person name="Mondo S."/>
            <person name="Labutti K."/>
            <person name="Haridas S."/>
            <person name="Pangalinan J."/>
            <person name="Salamov A.A."/>
            <person name="Simmons B.A."/>
            <person name="Magnuson J.K."/>
            <person name="Chen J."/>
            <person name="Drula E."/>
            <person name="Henrissat B."/>
            <person name="Wiebenga A."/>
            <person name="Lubbers R.J."/>
            <person name="Gomes A.C."/>
            <person name="Macurrencykelacurrency M.R."/>
            <person name="Stajich J."/>
            <person name="Grigoriev I.V."/>
            <person name="Mortensen U.H."/>
            <person name="De Vries R.P."/>
            <person name="Baker S.E."/>
            <person name="Andersen M.R."/>
        </authorList>
    </citation>
    <scope>NUCLEOTIDE SEQUENCE [LARGE SCALE GENOMIC DNA]</scope>
    <source>
        <strain evidence="3 4">CBS 449.75</strain>
    </source>
</reference>